<dbReference type="STRING" id="1122619.GCA_000373745_00815"/>
<name>A0A378XHD3_9BURK</name>
<evidence type="ECO:0000256" key="2">
    <source>
        <dbReference type="ARBA" id="ARBA00007703"/>
    </source>
</evidence>
<dbReference type="Gene3D" id="1.20.58.300">
    <property type="entry name" value="FlgN-like"/>
    <property type="match status" value="1"/>
</dbReference>
<organism evidence="5 6">
    <name type="scientific">Oligella ureolytica</name>
    <dbReference type="NCBI Taxonomy" id="90244"/>
    <lineage>
        <taxon>Bacteria</taxon>
        <taxon>Pseudomonadati</taxon>
        <taxon>Pseudomonadota</taxon>
        <taxon>Betaproteobacteria</taxon>
        <taxon>Burkholderiales</taxon>
        <taxon>Alcaligenaceae</taxon>
        <taxon>Oligella</taxon>
    </lineage>
</organism>
<keyword evidence="4" id="KW-0969">Cilium</keyword>
<dbReference type="GO" id="GO:0044780">
    <property type="term" value="P:bacterial-type flagellum assembly"/>
    <property type="evidence" value="ECO:0007669"/>
    <property type="project" value="InterPro"/>
</dbReference>
<evidence type="ECO:0000313" key="5">
    <source>
        <dbReference type="EMBL" id="SUA54811.1"/>
    </source>
</evidence>
<keyword evidence="4" id="KW-0282">Flagellum</keyword>
<dbReference type="SUPFAM" id="SSF140566">
    <property type="entry name" value="FlgN-like"/>
    <property type="match status" value="1"/>
</dbReference>
<evidence type="ECO:0000256" key="3">
    <source>
        <dbReference type="ARBA" id="ARBA00022795"/>
    </source>
</evidence>
<dbReference type="EMBL" id="CP065725">
    <property type="protein sequence ID" value="QPT39104.1"/>
    <property type="molecule type" value="Genomic_DNA"/>
</dbReference>
<dbReference type="Proteomes" id="UP000254603">
    <property type="component" value="Unassembled WGS sequence"/>
</dbReference>
<keyword evidence="3" id="KW-1005">Bacterial flagellum biogenesis</keyword>
<reference evidence="5 6" key="1">
    <citation type="submission" date="2018-06" db="EMBL/GenBank/DDBJ databases">
        <authorList>
            <consortium name="Pathogen Informatics"/>
            <person name="Doyle S."/>
        </authorList>
    </citation>
    <scope>NUCLEOTIDE SEQUENCE [LARGE SCALE GENOMIC DNA]</scope>
    <source>
        <strain evidence="5 6">NCTC11997</strain>
    </source>
</reference>
<dbReference type="InterPro" id="IPR007809">
    <property type="entry name" value="FlgN-like"/>
</dbReference>
<proteinExistence type="inferred from homology"/>
<dbReference type="InterPro" id="IPR036679">
    <property type="entry name" value="FlgN-like_sf"/>
</dbReference>
<gene>
    <name evidence="4" type="ORF">I6G29_07830</name>
    <name evidence="5" type="ORF">NCTC11997_01627</name>
</gene>
<dbReference type="RefSeq" id="WP_018573996.1">
    <property type="nucleotide sequence ID" value="NZ_CP065725.1"/>
</dbReference>
<dbReference type="EMBL" id="UGSB01000001">
    <property type="protein sequence ID" value="SUA54811.1"/>
    <property type="molecule type" value="Genomic_DNA"/>
</dbReference>
<dbReference type="AlphaFoldDB" id="A0A378XHD3"/>
<keyword evidence="4" id="KW-0966">Cell projection</keyword>
<reference evidence="4 7" key="2">
    <citation type="submission" date="2020-12" db="EMBL/GenBank/DDBJ databases">
        <title>FDA dAtabase for Regulatory Grade micrObial Sequences (FDA-ARGOS): Supporting development and validation of Infectious Disease Dx tests.</title>
        <authorList>
            <person name="Sproer C."/>
            <person name="Gronow S."/>
            <person name="Severitt S."/>
            <person name="Schroder I."/>
            <person name="Tallon L."/>
            <person name="Sadzewicz L."/>
            <person name="Zhao X."/>
            <person name="Boylan J."/>
            <person name="Ott S."/>
            <person name="Bowen H."/>
            <person name="Vavikolanu K."/>
            <person name="Mehta A."/>
            <person name="Aluvathingal J."/>
            <person name="Nadendla S."/>
            <person name="Lowell S."/>
            <person name="Myers T."/>
            <person name="Yan Y."/>
            <person name="Sichtig H."/>
        </authorList>
    </citation>
    <scope>NUCLEOTIDE SEQUENCE [LARGE SCALE GENOMIC DNA]</scope>
    <source>
        <strain evidence="4 7">FDAARGOS_872</strain>
    </source>
</reference>
<keyword evidence="7" id="KW-1185">Reference proteome</keyword>
<accession>A0A378XHD3</accession>
<dbReference type="Pfam" id="PF05130">
    <property type="entry name" value="FlgN"/>
    <property type="match status" value="1"/>
</dbReference>
<dbReference type="Proteomes" id="UP000594903">
    <property type="component" value="Chromosome"/>
</dbReference>
<protein>
    <submittedName>
        <fullName evidence="4">Flagellar protein FlgN</fullName>
    </submittedName>
    <submittedName>
        <fullName evidence="5">FlgN protein</fullName>
    </submittedName>
</protein>
<comment type="function">
    <text evidence="1">Required for the efficient initiation of filament assembly.</text>
</comment>
<evidence type="ECO:0000313" key="7">
    <source>
        <dbReference type="Proteomes" id="UP000594903"/>
    </source>
</evidence>
<comment type="similarity">
    <text evidence="2">Belongs to the FlgN family.</text>
</comment>
<sequence length="170" mass="18891">MKTPAEHQNSQLAAIQSQLAGEISLVQRFLEILEQESGHLMQFTQPEILQQLSTQKAQAASALDSAYRHRMQLVQAALPTGQPQAQTLDALLLQLDPLQTGKLAQQWHYYNRHLSQARTLNENNGLMIHSYLKHNQEAIDALNRAAGVQHTYNHKGQRKAVASGKPLASG</sequence>
<evidence type="ECO:0000313" key="4">
    <source>
        <dbReference type="EMBL" id="QPT39104.1"/>
    </source>
</evidence>
<evidence type="ECO:0000256" key="1">
    <source>
        <dbReference type="ARBA" id="ARBA00002397"/>
    </source>
</evidence>
<evidence type="ECO:0000313" key="6">
    <source>
        <dbReference type="Proteomes" id="UP000254603"/>
    </source>
</evidence>